<keyword evidence="2" id="KW-0812">Transmembrane</keyword>
<dbReference type="RefSeq" id="WP_232836227.1">
    <property type="nucleotide sequence ID" value="NZ_CP027541.1"/>
</dbReference>
<keyword evidence="2" id="KW-1133">Transmembrane helix</keyword>
<proteinExistence type="predicted"/>
<evidence type="ECO:0000313" key="3">
    <source>
        <dbReference type="EMBL" id="AWT56335.1"/>
    </source>
</evidence>
<name>A0A2U9PYP1_MYCSE</name>
<gene>
    <name evidence="3" type="ORF">D806_053880</name>
</gene>
<sequence>MSTEPPPSWDQRQPWDQTQYPPPAPQQWGQAQYGAGPPATGKQPPRRAWFVIGAALIVAGLVAISFGGYSMAKVLQASPGANDTFENNGATTVDLQPGEHRMIYIFAGEDGLEPHDIDCVVTSVDTEATPEITPVGPDVTVNQWQAVFTFTTDRPGSHEVTCTGMESDRFGVGGEVSMGTFGGAFVAIIAGIFAAGLGLITLIIVGLLRYRRRGHQPGWQ</sequence>
<evidence type="ECO:0000313" key="4">
    <source>
        <dbReference type="Proteomes" id="UP000011200"/>
    </source>
</evidence>
<dbReference type="AlphaFoldDB" id="A0A2U9PYP1"/>
<feature type="region of interest" description="Disordered" evidence="1">
    <location>
        <begin position="1"/>
        <end position="42"/>
    </location>
</feature>
<accession>A0A2U9PYP1</accession>
<feature type="transmembrane region" description="Helical" evidence="2">
    <location>
        <begin position="184"/>
        <end position="208"/>
    </location>
</feature>
<organism evidence="3 4">
    <name type="scientific">Mycolicibacterium smegmatis (strain MKD8)</name>
    <name type="common">Mycobacterium smegmatis</name>
    <dbReference type="NCBI Taxonomy" id="1214915"/>
    <lineage>
        <taxon>Bacteria</taxon>
        <taxon>Bacillati</taxon>
        <taxon>Actinomycetota</taxon>
        <taxon>Actinomycetes</taxon>
        <taxon>Mycobacteriales</taxon>
        <taxon>Mycobacteriaceae</taxon>
        <taxon>Mycolicibacterium</taxon>
    </lineage>
</organism>
<dbReference type="Proteomes" id="UP000011200">
    <property type="component" value="Chromosome"/>
</dbReference>
<reference evidence="4" key="2">
    <citation type="submission" date="2018-03" db="EMBL/GenBank/DDBJ databases">
        <authorList>
            <person name="Derbyshire K."/>
            <person name="Gray T.A."/>
            <person name="Champion M."/>
        </authorList>
    </citation>
    <scope>NUCLEOTIDE SEQUENCE [LARGE SCALE GENOMIC DNA]</scope>
    <source>
        <strain evidence="4">MKD8</strain>
    </source>
</reference>
<feature type="compositionally biased region" description="Polar residues" evidence="1">
    <location>
        <begin position="10"/>
        <end position="19"/>
    </location>
</feature>
<feature type="transmembrane region" description="Helical" evidence="2">
    <location>
        <begin position="48"/>
        <end position="69"/>
    </location>
</feature>
<feature type="compositionally biased region" description="Low complexity" evidence="1">
    <location>
        <begin position="26"/>
        <end position="41"/>
    </location>
</feature>
<protein>
    <submittedName>
        <fullName evidence="3">Uncharacterized protein</fullName>
    </submittedName>
</protein>
<evidence type="ECO:0000256" key="1">
    <source>
        <dbReference type="SAM" id="MobiDB-lite"/>
    </source>
</evidence>
<reference evidence="3 4" key="1">
    <citation type="journal article" date="2013" name="Genome Announc.">
        <title>Draft genome sequence of MKD8, a conjugal recipient Mycobacterium smegmatis strain.</title>
        <authorList>
            <person name="Gray T.A."/>
            <person name="Palumbo M.J."/>
            <person name="Derbyshire K.M."/>
        </authorList>
    </citation>
    <scope>NUCLEOTIDE SEQUENCE [LARGE SCALE GENOMIC DNA]</scope>
    <source>
        <strain evidence="3 4">MKD8</strain>
    </source>
</reference>
<dbReference type="EMBL" id="CP027541">
    <property type="protein sequence ID" value="AWT56335.1"/>
    <property type="molecule type" value="Genomic_DNA"/>
</dbReference>
<evidence type="ECO:0000256" key="2">
    <source>
        <dbReference type="SAM" id="Phobius"/>
    </source>
</evidence>
<keyword evidence="2" id="KW-0472">Membrane</keyword>